<protein>
    <submittedName>
        <fullName evidence="3">Uncharacterized protein</fullName>
    </submittedName>
</protein>
<evidence type="ECO:0000256" key="2">
    <source>
        <dbReference type="SAM" id="Phobius"/>
    </source>
</evidence>
<accession>A0A2B7XN12</accession>
<reference evidence="3 4" key="1">
    <citation type="submission" date="2017-10" db="EMBL/GenBank/DDBJ databases">
        <title>Comparative genomics in systemic dimorphic fungi from Ajellomycetaceae.</title>
        <authorList>
            <person name="Munoz J.F."/>
            <person name="Mcewen J.G."/>
            <person name="Clay O.K."/>
            <person name="Cuomo C.A."/>
        </authorList>
    </citation>
    <scope>NUCLEOTIDE SEQUENCE [LARGE SCALE GENOMIC DNA]</scope>
    <source>
        <strain evidence="3 4">UAMH130</strain>
    </source>
</reference>
<feature type="compositionally biased region" description="Polar residues" evidence="1">
    <location>
        <begin position="224"/>
        <end position="237"/>
    </location>
</feature>
<evidence type="ECO:0000256" key="1">
    <source>
        <dbReference type="SAM" id="MobiDB-lite"/>
    </source>
</evidence>
<sequence length="283" mass="31324">MSCFDNRLRRAAFVHCIILVDLVSFSTGLPMKGVVDDPFSIKQGFSAIARRVATNELGSRESPLQTLGGEQDQVLSTQSKVILGAGSSLGLIIVLLSILTVVGIKKEWHRIVSEKIRAVKQKPHPTTPEKYPFYFNKRQSSCERLFSRESSTASRSSLDSDNTLLYRPSYVSRTVDSYYHPVEVYQAKVLKVPHHGIHTPPTAVSIRSIQCTRTRKSDHPAQASVISDPSSVVTTPSDPRPKNSAETPRAQYPDSDSSLHPSPTITLPPPIKLQPLRGPWSDR</sequence>
<gene>
    <name evidence="3" type="ORF">GX51_00067</name>
</gene>
<dbReference type="AlphaFoldDB" id="A0A2B7XN12"/>
<dbReference type="OrthoDB" id="4187438at2759"/>
<feature type="transmembrane region" description="Helical" evidence="2">
    <location>
        <begin position="81"/>
        <end position="104"/>
    </location>
</feature>
<comment type="caution">
    <text evidence="3">The sequence shown here is derived from an EMBL/GenBank/DDBJ whole genome shotgun (WGS) entry which is preliminary data.</text>
</comment>
<feature type="region of interest" description="Disordered" evidence="1">
    <location>
        <begin position="214"/>
        <end position="283"/>
    </location>
</feature>
<evidence type="ECO:0000313" key="4">
    <source>
        <dbReference type="Proteomes" id="UP000224080"/>
    </source>
</evidence>
<dbReference type="EMBL" id="PDNC01000001">
    <property type="protein sequence ID" value="PGH10310.1"/>
    <property type="molecule type" value="Genomic_DNA"/>
</dbReference>
<name>A0A2B7XN12_9EURO</name>
<keyword evidence="4" id="KW-1185">Reference proteome</keyword>
<feature type="compositionally biased region" description="Polar residues" evidence="1">
    <location>
        <begin position="254"/>
        <end position="265"/>
    </location>
</feature>
<keyword evidence="2" id="KW-0472">Membrane</keyword>
<organism evidence="3 4">
    <name type="scientific">Blastomyces parvus</name>
    <dbReference type="NCBI Taxonomy" id="2060905"/>
    <lineage>
        <taxon>Eukaryota</taxon>
        <taxon>Fungi</taxon>
        <taxon>Dikarya</taxon>
        <taxon>Ascomycota</taxon>
        <taxon>Pezizomycotina</taxon>
        <taxon>Eurotiomycetes</taxon>
        <taxon>Eurotiomycetidae</taxon>
        <taxon>Onygenales</taxon>
        <taxon>Ajellomycetaceae</taxon>
        <taxon>Blastomyces</taxon>
    </lineage>
</organism>
<keyword evidence="2" id="KW-0812">Transmembrane</keyword>
<evidence type="ECO:0000313" key="3">
    <source>
        <dbReference type="EMBL" id="PGH10310.1"/>
    </source>
</evidence>
<keyword evidence="2" id="KW-1133">Transmembrane helix</keyword>
<proteinExistence type="predicted"/>
<dbReference type="Proteomes" id="UP000224080">
    <property type="component" value="Unassembled WGS sequence"/>
</dbReference>
<feature type="transmembrane region" description="Helical" evidence="2">
    <location>
        <begin position="12"/>
        <end position="31"/>
    </location>
</feature>